<evidence type="ECO:0000313" key="3">
    <source>
        <dbReference type="Proteomes" id="UP000092445"/>
    </source>
</evidence>
<evidence type="ECO:0000313" key="2">
    <source>
        <dbReference type="EnsemblMetazoa" id="GPAI045920-PA"/>
    </source>
</evidence>
<dbReference type="VEuPathDB" id="VectorBase:GPAI045920"/>
<name>A0A1B0AHI1_GLOPL</name>
<keyword evidence="1" id="KW-0812">Transmembrane</keyword>
<feature type="transmembrane region" description="Helical" evidence="1">
    <location>
        <begin position="140"/>
        <end position="162"/>
    </location>
</feature>
<dbReference type="Proteomes" id="UP000092445">
    <property type="component" value="Unassembled WGS sequence"/>
</dbReference>
<feature type="transmembrane region" description="Helical" evidence="1">
    <location>
        <begin position="88"/>
        <end position="109"/>
    </location>
</feature>
<proteinExistence type="predicted"/>
<reference evidence="3" key="1">
    <citation type="submission" date="2014-03" db="EMBL/GenBank/DDBJ databases">
        <authorList>
            <person name="Aksoy S."/>
            <person name="Warren W."/>
            <person name="Wilson R.K."/>
        </authorList>
    </citation>
    <scope>NUCLEOTIDE SEQUENCE [LARGE SCALE GENOMIC DNA]</scope>
    <source>
        <strain evidence="3">IAEA</strain>
    </source>
</reference>
<keyword evidence="3" id="KW-1185">Reference proteome</keyword>
<keyword evidence="1" id="KW-0472">Membrane</keyword>
<accession>A0A1B0AHI1</accession>
<dbReference type="AlphaFoldDB" id="A0A1B0AHI1"/>
<keyword evidence="1" id="KW-1133">Transmembrane helix</keyword>
<sequence>MYTSFPAQEATRSIRTQFAYDVFLDLTFPKAISFPGNRNLNASAFAKLREFFISRKALLHAVFAPAKCCKGKGSSSSFDYPELFIHNFYFHLLFTFFALLSVAMSAFDIKVGNPTRSRKSLFDLLVEFFEKIYKTYSTDAFWRLFFFFICASNQITILVYPLNDDY</sequence>
<evidence type="ECO:0000256" key="1">
    <source>
        <dbReference type="SAM" id="Phobius"/>
    </source>
</evidence>
<dbReference type="EnsemblMetazoa" id="GPAI045920-RA">
    <property type="protein sequence ID" value="GPAI045920-PA"/>
    <property type="gene ID" value="GPAI045920"/>
</dbReference>
<protein>
    <submittedName>
        <fullName evidence="2">Uncharacterized protein</fullName>
    </submittedName>
</protein>
<reference evidence="2" key="2">
    <citation type="submission" date="2020-05" db="UniProtKB">
        <authorList>
            <consortium name="EnsemblMetazoa"/>
        </authorList>
    </citation>
    <scope>IDENTIFICATION</scope>
    <source>
        <strain evidence="2">IAEA</strain>
    </source>
</reference>
<organism evidence="2 3">
    <name type="scientific">Glossina pallidipes</name>
    <name type="common">Tsetse fly</name>
    <dbReference type="NCBI Taxonomy" id="7398"/>
    <lineage>
        <taxon>Eukaryota</taxon>
        <taxon>Metazoa</taxon>
        <taxon>Ecdysozoa</taxon>
        <taxon>Arthropoda</taxon>
        <taxon>Hexapoda</taxon>
        <taxon>Insecta</taxon>
        <taxon>Pterygota</taxon>
        <taxon>Neoptera</taxon>
        <taxon>Endopterygota</taxon>
        <taxon>Diptera</taxon>
        <taxon>Brachycera</taxon>
        <taxon>Muscomorpha</taxon>
        <taxon>Hippoboscoidea</taxon>
        <taxon>Glossinidae</taxon>
        <taxon>Glossina</taxon>
    </lineage>
</organism>